<dbReference type="InterPro" id="IPR049449">
    <property type="entry name" value="TesB_ACOT8-like_N"/>
</dbReference>
<protein>
    <submittedName>
        <fullName evidence="3">Acyl-CoA thioesterase domain-containing protein</fullName>
    </submittedName>
</protein>
<dbReference type="InterPro" id="IPR029069">
    <property type="entry name" value="HotDog_dom_sf"/>
</dbReference>
<evidence type="ECO:0000256" key="1">
    <source>
        <dbReference type="SAM" id="MobiDB-lite"/>
    </source>
</evidence>
<dbReference type="EMBL" id="JBFAKC010000031">
    <property type="protein sequence ID" value="MEV0712923.1"/>
    <property type="molecule type" value="Genomic_DNA"/>
</dbReference>
<dbReference type="SUPFAM" id="SSF54637">
    <property type="entry name" value="Thioesterase/thiol ester dehydrase-isomerase"/>
    <property type="match status" value="1"/>
</dbReference>
<feature type="domain" description="Acyl-CoA thioesterase-like N-terminal HotDog" evidence="2">
    <location>
        <begin position="33"/>
        <end position="114"/>
    </location>
</feature>
<dbReference type="Pfam" id="PF13622">
    <property type="entry name" value="4HBT_3"/>
    <property type="match status" value="1"/>
</dbReference>
<reference evidence="3 4" key="1">
    <citation type="submission" date="2024-06" db="EMBL/GenBank/DDBJ databases">
        <title>The Natural Products Discovery Center: Release of the First 8490 Sequenced Strains for Exploring Actinobacteria Biosynthetic Diversity.</title>
        <authorList>
            <person name="Kalkreuter E."/>
            <person name="Kautsar S.A."/>
            <person name="Yang D."/>
            <person name="Bader C.D."/>
            <person name="Teijaro C.N."/>
            <person name="Fluegel L."/>
            <person name="Davis C.M."/>
            <person name="Simpson J.R."/>
            <person name="Lauterbach L."/>
            <person name="Steele A.D."/>
            <person name="Gui C."/>
            <person name="Meng S."/>
            <person name="Li G."/>
            <person name="Viehrig K."/>
            <person name="Ye F."/>
            <person name="Su P."/>
            <person name="Kiefer A.F."/>
            <person name="Nichols A."/>
            <person name="Cepeda A.J."/>
            <person name="Yan W."/>
            <person name="Fan B."/>
            <person name="Jiang Y."/>
            <person name="Adhikari A."/>
            <person name="Zheng C.-J."/>
            <person name="Schuster L."/>
            <person name="Cowan T.M."/>
            <person name="Smanski M.J."/>
            <person name="Chevrette M.G."/>
            <person name="De Carvalho L.P.S."/>
            <person name="Shen B."/>
        </authorList>
    </citation>
    <scope>NUCLEOTIDE SEQUENCE [LARGE SCALE GENOMIC DNA]</scope>
    <source>
        <strain evidence="3 4">NPDC050403</strain>
    </source>
</reference>
<evidence type="ECO:0000259" key="2">
    <source>
        <dbReference type="Pfam" id="PF13622"/>
    </source>
</evidence>
<sequence length="286" mass="30258">MTPPQNSLPPANLPLAFFRETALGFEPLPLAAGAWSPDSVNGPAVCGLLARSLEIEHCPDGFTPARLTVDLFRLTQRRPVSVRTTVVRSGNRIRVADAELVQDEVTVARASAVFLRRSEQPPGDLWTRGDDPAPPPAELLGATGMPLWGSDEHPDGWTHELAEHQNGSRKRCWQTPVPVVLGRPASAFAAAATIGESASLMTNWGSAGVGFINADLTMALTRAVQGTAIGVEADSHLSLDGIAVGSATLFDRAGSFGTCVVTALANAERQVDFAEDRFAAMRSGQV</sequence>
<gene>
    <name evidence="3" type="ORF">AB0I48_35750</name>
</gene>
<dbReference type="RefSeq" id="WP_355090655.1">
    <property type="nucleotide sequence ID" value="NZ_JBEXKW010000104.1"/>
</dbReference>
<comment type="caution">
    <text evidence="3">The sequence shown here is derived from an EMBL/GenBank/DDBJ whole genome shotgun (WGS) entry which is preliminary data.</text>
</comment>
<keyword evidence="4" id="KW-1185">Reference proteome</keyword>
<evidence type="ECO:0000313" key="4">
    <source>
        <dbReference type="Proteomes" id="UP001551695"/>
    </source>
</evidence>
<proteinExistence type="predicted"/>
<name>A0ABV3G5N3_9NOCA</name>
<dbReference type="InterPro" id="IPR042171">
    <property type="entry name" value="Acyl-CoA_hotdog"/>
</dbReference>
<accession>A0ABV3G5N3</accession>
<feature type="region of interest" description="Disordered" evidence="1">
    <location>
        <begin position="121"/>
        <end position="157"/>
    </location>
</feature>
<dbReference type="Proteomes" id="UP001551695">
    <property type="component" value="Unassembled WGS sequence"/>
</dbReference>
<dbReference type="Gene3D" id="2.40.160.210">
    <property type="entry name" value="Acyl-CoA thioesterase, double hotdog domain"/>
    <property type="match status" value="1"/>
</dbReference>
<organism evidence="3 4">
    <name type="scientific">Nocardia aurea</name>
    <dbReference type="NCBI Taxonomy" id="2144174"/>
    <lineage>
        <taxon>Bacteria</taxon>
        <taxon>Bacillati</taxon>
        <taxon>Actinomycetota</taxon>
        <taxon>Actinomycetes</taxon>
        <taxon>Mycobacteriales</taxon>
        <taxon>Nocardiaceae</taxon>
        <taxon>Nocardia</taxon>
    </lineage>
</organism>
<evidence type="ECO:0000313" key="3">
    <source>
        <dbReference type="EMBL" id="MEV0712923.1"/>
    </source>
</evidence>